<proteinExistence type="predicted"/>
<organism evidence="3 4">
    <name type="scientific">Hymenobacter profundi</name>
    <dbReference type="NCBI Taxonomy" id="1982110"/>
    <lineage>
        <taxon>Bacteria</taxon>
        <taxon>Pseudomonadati</taxon>
        <taxon>Bacteroidota</taxon>
        <taxon>Cytophagia</taxon>
        <taxon>Cytophagales</taxon>
        <taxon>Hymenobacteraceae</taxon>
        <taxon>Hymenobacter</taxon>
    </lineage>
</organism>
<gene>
    <name evidence="3" type="ORF">KYK14_10155</name>
</gene>
<comment type="caution">
    <text evidence="3">The sequence shown here is derived from an EMBL/GenBank/DDBJ whole genome shotgun (WGS) entry which is preliminary data.</text>
</comment>
<dbReference type="EMBL" id="JAHWGL010000034">
    <property type="protein sequence ID" value="MBW3128913.1"/>
    <property type="molecule type" value="Genomic_DNA"/>
</dbReference>
<keyword evidence="4" id="KW-1185">Reference proteome</keyword>
<dbReference type="RefSeq" id="WP_219158743.1">
    <property type="nucleotide sequence ID" value="NZ_JAHWGL010000034.1"/>
</dbReference>
<accession>A0ABS6WZ86</accession>
<evidence type="ECO:0000259" key="2">
    <source>
        <dbReference type="Pfam" id="PF13568"/>
    </source>
</evidence>
<dbReference type="Pfam" id="PF13568">
    <property type="entry name" value="OMP_b-brl_2"/>
    <property type="match status" value="1"/>
</dbReference>
<feature type="signal peptide" evidence="1">
    <location>
        <begin position="1"/>
        <end position="21"/>
    </location>
</feature>
<dbReference type="Proteomes" id="UP000826188">
    <property type="component" value="Unassembled WGS sequence"/>
</dbReference>
<keyword evidence="1" id="KW-0732">Signal</keyword>
<evidence type="ECO:0000313" key="3">
    <source>
        <dbReference type="EMBL" id="MBW3128913.1"/>
    </source>
</evidence>
<name>A0ABS6WZ86_9BACT</name>
<protein>
    <submittedName>
        <fullName evidence="3">PorT family protein</fullName>
    </submittedName>
</protein>
<sequence length="227" mass="24346">MNKIITTLALLVVAGSTAVQAQHRRSYNQPTTQVGAKVGLNMAVLDGALNQETEYKAGPSIGAFLRWKPSARFAVQPELTYSVQGSKNVIPVGPVELTNKTNLSYLNVPILAKVYLGEVVNVQFGPQIGILLSGRLKGQTSYTSSGSGSYYTTTDTEVTESYRSDLGLCGGVGIDLPNGLLVAARLNYGLTDIVKDENVRRLRDSYGIGGLHNRVLEFSLGYAFGGR</sequence>
<reference evidence="3 4" key="1">
    <citation type="submission" date="2021-07" db="EMBL/GenBank/DDBJ databases">
        <title>Hymenobacter profundi sp. nov., isolated from deep-sea water.</title>
        <authorList>
            <person name="Kim M.K."/>
        </authorList>
    </citation>
    <scope>NUCLEOTIDE SEQUENCE [LARGE SCALE GENOMIC DNA]</scope>
    <source>
        <strain evidence="3 4">M2</strain>
    </source>
</reference>
<dbReference type="InterPro" id="IPR025665">
    <property type="entry name" value="Beta-barrel_OMP_2"/>
</dbReference>
<feature type="domain" description="Outer membrane protein beta-barrel" evidence="2">
    <location>
        <begin position="20"/>
        <end position="193"/>
    </location>
</feature>
<evidence type="ECO:0000313" key="4">
    <source>
        <dbReference type="Proteomes" id="UP000826188"/>
    </source>
</evidence>
<feature type="chain" id="PRO_5047173428" evidence="1">
    <location>
        <begin position="22"/>
        <end position="227"/>
    </location>
</feature>
<evidence type="ECO:0000256" key="1">
    <source>
        <dbReference type="SAM" id="SignalP"/>
    </source>
</evidence>